<dbReference type="EMBL" id="AP013035">
    <property type="protein sequence ID" value="BAT72110.1"/>
    <property type="molecule type" value="Genomic_DNA"/>
</dbReference>
<dbReference type="PANTHER" id="PTHR37167">
    <property type="entry name" value="1,4-DIHYDROXY-6-NAPHTOATE SYNTHASE"/>
    <property type="match status" value="1"/>
</dbReference>
<comment type="pathway">
    <text evidence="1 4">Quinol/quinone metabolism; menaquinone biosynthesis.</text>
</comment>
<comment type="catalytic activity">
    <reaction evidence="4">
        <text>cyclic dehypoxanthinylfutalosinate = 1,4-dihydroxy-6-naphthoate + dihydroxyacetone</text>
        <dbReference type="Rhea" id="RHEA:33087"/>
        <dbReference type="ChEBI" id="CHEBI:16016"/>
        <dbReference type="ChEBI" id="CHEBI:64254"/>
        <dbReference type="ChEBI" id="CHEBI:64270"/>
        <dbReference type="EC" id="4.1.99.29"/>
    </reaction>
</comment>
<protein>
    <recommendedName>
        <fullName evidence="4">1,4-dihydroxy-6-naphtoate synthase</fullName>
        <ecNumber evidence="4">4.1.99.29</ecNumber>
    </recommendedName>
    <alternativeName>
        <fullName evidence="4">Menaquinone biosynthetic enzyme MqnD</fullName>
    </alternativeName>
</protein>
<dbReference type="RefSeq" id="WP_068550100.1">
    <property type="nucleotide sequence ID" value="NZ_AP013035.1"/>
</dbReference>
<dbReference type="KEGG" id="ttk:TST_1323"/>
<feature type="binding site" evidence="4">
    <location>
        <begin position="53"/>
        <end position="55"/>
    </location>
    <ligand>
        <name>substrate</name>
    </ligand>
</feature>
<dbReference type="GO" id="GO:0009234">
    <property type="term" value="P:menaquinone biosynthetic process"/>
    <property type="evidence" value="ECO:0007669"/>
    <property type="project" value="UniProtKB-UniRule"/>
</dbReference>
<sequence>MPLRFGFSFCPNDTFIFYAISKGLTRLGLVDVVMADVEELNKRVIAGELDISKISIGVLPEVGDSYLLLNCGGAFSSEAPVVVSKESVLSGNIKQLAIPGKHTTAFLLYRKFFGCPEEIVEMRYDEIIPAVSQGKVQAGILIHEGRFTYKNYGLKLVADFGRLWKERFGDFPVPLGGVVIKKSLTSIKEDIEHAIRESISYAFEHNDEVLSFVRRYAQELDEEVIQAHIDAFVNEYTYNLGETGRKAVEFLLGSD</sequence>
<dbReference type="HAMAP" id="MF_00996">
    <property type="entry name" value="MqnD"/>
    <property type="match status" value="1"/>
</dbReference>
<dbReference type="GO" id="GO:0016830">
    <property type="term" value="F:carbon-carbon lyase activity"/>
    <property type="evidence" value="ECO:0007669"/>
    <property type="project" value="UniProtKB-UniRule"/>
</dbReference>
<evidence type="ECO:0000313" key="5">
    <source>
        <dbReference type="EMBL" id="BAT72110.1"/>
    </source>
</evidence>
<gene>
    <name evidence="4" type="primary">mqnD</name>
    <name evidence="5" type="ORF">TST_1323</name>
</gene>
<dbReference type="UniPathway" id="UPA00079"/>
<keyword evidence="6" id="KW-1185">Reference proteome</keyword>
<dbReference type="PATRIC" id="fig|1298851.3.peg.1398"/>
<dbReference type="InterPro" id="IPR003773">
    <property type="entry name" value="Menaquinone_biosynth"/>
</dbReference>
<dbReference type="Proteomes" id="UP000063234">
    <property type="component" value="Chromosome"/>
</dbReference>
<dbReference type="Pfam" id="PF02621">
    <property type="entry name" value="VitK2_biosynth"/>
    <property type="match status" value="1"/>
</dbReference>
<feature type="active site" description="Proton acceptor" evidence="4">
    <location>
        <position position="143"/>
    </location>
</feature>
<reference evidence="6" key="1">
    <citation type="journal article" date="2018" name="Science">
        <title>A primordial and reversible TCA cycle in a facultatively chemolithoautotrophic thermophile.</title>
        <authorList>
            <person name="Nunoura T."/>
            <person name="Chikaraishi Y."/>
            <person name="Izaki R."/>
            <person name="Suwa T."/>
            <person name="Sato T."/>
            <person name="Harada T."/>
            <person name="Mori K."/>
            <person name="Kato Y."/>
            <person name="Miyazaki M."/>
            <person name="Shimamura S."/>
            <person name="Yanagawa K."/>
            <person name="Shuto A."/>
            <person name="Ohkouchi N."/>
            <person name="Fujita N."/>
            <person name="Takaki Y."/>
            <person name="Atomi H."/>
            <person name="Takai K."/>
        </authorList>
    </citation>
    <scope>NUCLEOTIDE SEQUENCE [LARGE SCALE GENOMIC DNA]</scope>
    <source>
        <strain evidence="6">DSM 17441 / JCM 13301 / NBRC 103674 / ABI70S6</strain>
    </source>
</reference>
<dbReference type="STRING" id="1298851.TST_1323"/>
<comment type="similarity">
    <text evidence="4">Belongs to the MqnA/MqnD family. MqnD subfamily.</text>
</comment>
<dbReference type="CDD" id="cd13635">
    <property type="entry name" value="PBP2_Ttha1568_Mqnd"/>
    <property type="match status" value="1"/>
</dbReference>
<dbReference type="SUPFAM" id="SSF53850">
    <property type="entry name" value="Periplasmic binding protein-like II"/>
    <property type="match status" value="1"/>
</dbReference>
<proteinExistence type="inferred from homology"/>
<evidence type="ECO:0000256" key="2">
    <source>
        <dbReference type="ARBA" id="ARBA00022428"/>
    </source>
</evidence>
<organism evidence="5 6">
    <name type="scientific">Thermosulfidibacter takaii (strain DSM 17441 / JCM 13301 / NBRC 103674 / ABI70S6)</name>
    <dbReference type="NCBI Taxonomy" id="1298851"/>
    <lineage>
        <taxon>Bacteria</taxon>
        <taxon>Pseudomonadati</taxon>
        <taxon>Thermosulfidibacterota</taxon>
        <taxon>Thermosulfidibacteria</taxon>
        <taxon>Thermosulfidibacterales</taxon>
        <taxon>Thermosulfidibacteraceae</taxon>
    </lineage>
</organism>
<dbReference type="OrthoDB" id="9809439at2"/>
<evidence type="ECO:0000256" key="4">
    <source>
        <dbReference type="HAMAP-Rule" id="MF_00996"/>
    </source>
</evidence>
<dbReference type="EC" id="4.1.99.29" evidence="4"/>
<name>A0A0S3QUW2_THET7</name>
<evidence type="ECO:0000313" key="6">
    <source>
        <dbReference type="Proteomes" id="UP000063234"/>
    </source>
</evidence>
<comment type="function">
    <text evidence="4">Catalyzes the conversion of cyclic dehypoxanthine futalosine (cyclic DHFL) into 1,4-dihydroxy-6-naphthoate, a step in the biosynthesis of menaquinone (MK, vitamin K2).</text>
</comment>
<feature type="binding site" evidence="4">
    <location>
        <begin position="104"/>
        <end position="105"/>
    </location>
    <ligand>
        <name>substrate</name>
    </ligand>
</feature>
<evidence type="ECO:0000256" key="3">
    <source>
        <dbReference type="ARBA" id="ARBA00023239"/>
    </source>
</evidence>
<accession>A0A0S3QUW2</accession>
<dbReference type="Gene3D" id="3.40.190.10">
    <property type="entry name" value="Periplasmic binding protein-like II"/>
    <property type="match status" value="2"/>
</dbReference>
<dbReference type="InterPro" id="IPR030869">
    <property type="entry name" value="MqnD"/>
</dbReference>
<dbReference type="PANTHER" id="PTHR37167:SF1">
    <property type="entry name" value="1,4-DIHYDROXY-6-NAPHTOATE SYNTHASE"/>
    <property type="match status" value="1"/>
</dbReference>
<keyword evidence="3 4" id="KW-0456">Lyase</keyword>
<keyword evidence="2 4" id="KW-0474">Menaquinone biosynthesis</keyword>
<dbReference type="AlphaFoldDB" id="A0A0S3QUW2"/>
<evidence type="ECO:0000256" key="1">
    <source>
        <dbReference type="ARBA" id="ARBA00004863"/>
    </source>
</evidence>